<keyword evidence="2" id="KW-0285">Flavoprotein</keyword>
<evidence type="ECO:0000256" key="2">
    <source>
        <dbReference type="ARBA" id="ARBA00022630"/>
    </source>
</evidence>
<gene>
    <name evidence="6" type="ORF">HGRIS_010931</name>
</gene>
<feature type="compositionally biased region" description="Acidic residues" evidence="5">
    <location>
        <begin position="265"/>
        <end position="275"/>
    </location>
</feature>
<feature type="region of interest" description="Disordered" evidence="5">
    <location>
        <begin position="262"/>
        <end position="290"/>
    </location>
</feature>
<feature type="compositionally biased region" description="Polar residues" evidence="5">
    <location>
        <begin position="311"/>
        <end position="322"/>
    </location>
</feature>
<dbReference type="Pfam" id="PF00743">
    <property type="entry name" value="FMO-like"/>
    <property type="match status" value="1"/>
</dbReference>
<keyword evidence="3" id="KW-0274">FAD</keyword>
<name>A0ABR3IYR3_9AGAR</name>
<evidence type="ECO:0000256" key="5">
    <source>
        <dbReference type="SAM" id="MobiDB-lite"/>
    </source>
</evidence>
<dbReference type="EMBL" id="JASNQZ010000014">
    <property type="protein sequence ID" value="KAL0948345.1"/>
    <property type="molecule type" value="Genomic_DNA"/>
</dbReference>
<dbReference type="InterPro" id="IPR036188">
    <property type="entry name" value="FAD/NAD-bd_sf"/>
</dbReference>
<protein>
    <recommendedName>
        <fullName evidence="8">Flavin-containing monooxygenase</fullName>
    </recommendedName>
</protein>
<dbReference type="Proteomes" id="UP001556367">
    <property type="component" value="Unassembled WGS sequence"/>
</dbReference>
<dbReference type="Gene3D" id="3.50.50.60">
    <property type="entry name" value="FAD/NAD(P)-binding domain"/>
    <property type="match status" value="2"/>
</dbReference>
<evidence type="ECO:0000313" key="6">
    <source>
        <dbReference type="EMBL" id="KAL0948345.1"/>
    </source>
</evidence>
<evidence type="ECO:0000256" key="1">
    <source>
        <dbReference type="ARBA" id="ARBA00009183"/>
    </source>
</evidence>
<dbReference type="PANTHER" id="PTHR23023">
    <property type="entry name" value="DIMETHYLANILINE MONOOXYGENASE"/>
    <property type="match status" value="1"/>
</dbReference>
<evidence type="ECO:0008006" key="8">
    <source>
        <dbReference type="Google" id="ProtNLM"/>
    </source>
</evidence>
<comment type="caution">
    <text evidence="6">The sequence shown here is derived from an EMBL/GenBank/DDBJ whole genome shotgun (WGS) entry which is preliminary data.</text>
</comment>
<dbReference type="InterPro" id="IPR020946">
    <property type="entry name" value="Flavin_mOase-like"/>
</dbReference>
<feature type="region of interest" description="Disordered" evidence="5">
    <location>
        <begin position="215"/>
        <end position="246"/>
    </location>
</feature>
<comment type="similarity">
    <text evidence="1">Belongs to the FMO family.</text>
</comment>
<dbReference type="Pfam" id="PF13450">
    <property type="entry name" value="NAD_binding_8"/>
    <property type="match status" value="1"/>
</dbReference>
<feature type="region of interest" description="Disordered" evidence="5">
    <location>
        <begin position="302"/>
        <end position="322"/>
    </location>
</feature>
<accession>A0ABR3IYR3</accession>
<dbReference type="SUPFAM" id="SSF51905">
    <property type="entry name" value="FAD/NAD(P)-binding domain"/>
    <property type="match status" value="2"/>
</dbReference>
<feature type="compositionally biased region" description="Basic and acidic residues" evidence="5">
    <location>
        <begin position="276"/>
        <end position="288"/>
    </location>
</feature>
<keyword evidence="7" id="KW-1185">Reference proteome</keyword>
<feature type="compositionally biased region" description="Acidic residues" evidence="5">
    <location>
        <begin position="226"/>
        <end position="240"/>
    </location>
</feature>
<proteinExistence type="inferred from homology"/>
<reference evidence="7" key="1">
    <citation type="submission" date="2024-06" db="EMBL/GenBank/DDBJ databases">
        <title>Multi-omics analyses provide insights into the biosynthesis of the anticancer antibiotic pleurotin in Hohenbuehelia grisea.</title>
        <authorList>
            <person name="Weaver J.A."/>
            <person name="Alberti F."/>
        </authorList>
    </citation>
    <scope>NUCLEOTIDE SEQUENCE [LARGE SCALE GENOMIC DNA]</scope>
    <source>
        <strain evidence="7">T-177</strain>
    </source>
</reference>
<dbReference type="InterPro" id="IPR050346">
    <property type="entry name" value="FMO-like"/>
</dbReference>
<evidence type="ECO:0000313" key="7">
    <source>
        <dbReference type="Proteomes" id="UP001556367"/>
    </source>
</evidence>
<evidence type="ECO:0000256" key="4">
    <source>
        <dbReference type="ARBA" id="ARBA00023002"/>
    </source>
</evidence>
<evidence type="ECO:0000256" key="3">
    <source>
        <dbReference type="ARBA" id="ARBA00022827"/>
    </source>
</evidence>
<organism evidence="6 7">
    <name type="scientific">Hohenbuehelia grisea</name>
    <dbReference type="NCBI Taxonomy" id="104357"/>
    <lineage>
        <taxon>Eukaryota</taxon>
        <taxon>Fungi</taxon>
        <taxon>Dikarya</taxon>
        <taxon>Basidiomycota</taxon>
        <taxon>Agaricomycotina</taxon>
        <taxon>Agaricomycetes</taxon>
        <taxon>Agaricomycetidae</taxon>
        <taxon>Agaricales</taxon>
        <taxon>Pleurotineae</taxon>
        <taxon>Pleurotaceae</taxon>
        <taxon>Hohenbuehelia</taxon>
    </lineage>
</organism>
<keyword evidence="4" id="KW-0560">Oxidoreductase</keyword>
<sequence length="617" mass="68794">MPASATAAIAQDIADIFNDSVTLASEFRILSLLDPIRVVQLLWNIGYIIVQSVIIALFKPPTPKRKLSKPHGRIAVIGAGLTGVSSAAHAISHNFEVVIYEANPRKKLGGIWAHVNRTSGLQLNSLLYRFHPAILWSRAFPARDEILGEITRVWKDYDLESRTKFNTRVTSVRRAPDDDEKNAERGMPRWIVNDGEDGVFNAIIVTVGTCGKPKWVKLPGMPEDVGKEEEEPTKDDEPSQDVDLPSAAGPVLFADVVKGEQPINSDEDHDEDANHDDEKRNGRNREDPESPMLYSQVVKEGHHEGPLPQANGKNGKNGTSNDIFKKPIIHSSQLDSTEAANLEGKRIVVIGSGASGVEAVETALARCGKDGKVWMVARSDKWIIPRNIMIDTFLACQPFGRQMPLSFLWEGFLKHWHYHGAKDLVPADRGIFEGTPVVNDEFIPHVRAGRCVYVRGDPVRLTSKGVVVNQRPRGSKPKDEGEETLLEADIVVLATGFEKPDIDFLDKSLFPEGYERPNLYLQNFSTEDWSILTTNSAYQNAIGTVGHFHIGIYTRILLVLLMDQSARPTPKDMKLWVDVVRFIKRGAEGGALGFFTYAELTIWLLGFHLLRPDRLRW</sequence>